<dbReference type="FunCoup" id="A0A1Q3D4D8">
    <property type="interactions" value="1404"/>
</dbReference>
<evidence type="ECO:0000313" key="19">
    <source>
        <dbReference type="EMBL" id="GAV87340.1"/>
    </source>
</evidence>
<evidence type="ECO:0000256" key="7">
    <source>
        <dbReference type="ARBA" id="ARBA00022801"/>
    </source>
</evidence>
<dbReference type="GO" id="GO:0005524">
    <property type="term" value="F:ATP binding"/>
    <property type="evidence" value="ECO:0007669"/>
    <property type="project" value="UniProtKB-KW"/>
</dbReference>
<dbReference type="Gene3D" id="3.40.50.300">
    <property type="entry name" value="P-loop containing nucleotide triphosphate hydrolases"/>
    <property type="match status" value="2"/>
</dbReference>
<dbReference type="InterPro" id="IPR014001">
    <property type="entry name" value="Helicase_ATP-bd"/>
</dbReference>
<name>A0A1Q3D4D8_CEPFO</name>
<keyword evidence="8 14" id="KW-0347">Helicase</keyword>
<sequence length="547" mass="61041">MGKKLRETTPLSEELIAQESPFISKKKSKHKNKLQEEQNEANQKRKLEESTDVNKNDKKKKKSEKHKTAKNSQTHEAKFEETELRGNGKLSDTHEEKLEVNVKNEAEDGVDKIMVTGKDANLDKYAALKSFAESKLPKEVLDCCKNFKSPSPIQAHAWPFLLDGRDFIGIAKTGSGKTLAFGVPAIMHVLVKRKGNLAKRANPICLVLSPTRELADQISDVLCDAGTQCGVKSVCLYGGTSKKPQISTLRSGVDIVIGTPGRLKDLIEMKECRLMDVSFVVLDEADRMLDMGFEEDVRSILSKTSSARQMLMFSATWPPKVHELAQEFMDPNPVKVVVGSEDLAANHDVMQIVEVLDDRARYDRLIALLDKYHKTQRNRVLIFALYKNEADRLANMLQKSGWKVVCIHGDRKQQDRTQSLSLFKNGSCPLMVATDVAARGLDIPDVEVVINYSFPLTTEDYVHRIGRTGRAGKKGVAHTFFTQQNKGLAGELVNVLREAGQVVPAALLKFGTHVKKKESQIYGAHFKEIPVDAPKAKKITFDDSDED</sequence>
<evidence type="ECO:0000259" key="18">
    <source>
        <dbReference type="PROSITE" id="PS51195"/>
    </source>
</evidence>
<gene>
    <name evidence="19" type="ORF">CFOL_v3_30766</name>
</gene>
<dbReference type="SUPFAM" id="SSF52540">
    <property type="entry name" value="P-loop containing nucleoside triphosphate hydrolases"/>
    <property type="match status" value="1"/>
</dbReference>
<dbReference type="InterPro" id="IPR014014">
    <property type="entry name" value="RNA_helicase_DEAD_Q_motif"/>
</dbReference>
<dbReference type="STRING" id="3775.A0A1Q3D4D8"/>
<dbReference type="CDD" id="cd18787">
    <property type="entry name" value="SF2_C_DEAD"/>
    <property type="match status" value="1"/>
</dbReference>
<proteinExistence type="inferred from homology"/>
<feature type="short sequence motif" description="Q motif" evidence="13">
    <location>
        <begin position="129"/>
        <end position="155"/>
    </location>
</feature>
<evidence type="ECO:0000256" key="1">
    <source>
        <dbReference type="ARBA" id="ARBA00004604"/>
    </source>
</evidence>
<feature type="compositionally biased region" description="Basic and acidic residues" evidence="15">
    <location>
        <begin position="73"/>
        <end position="97"/>
    </location>
</feature>
<dbReference type="PROSITE" id="PS51192">
    <property type="entry name" value="HELICASE_ATP_BIND_1"/>
    <property type="match status" value="1"/>
</dbReference>
<dbReference type="GO" id="GO:0016787">
    <property type="term" value="F:hydrolase activity"/>
    <property type="evidence" value="ECO:0007669"/>
    <property type="project" value="UniProtKB-KW"/>
</dbReference>
<dbReference type="SMART" id="SM00487">
    <property type="entry name" value="DEXDc"/>
    <property type="match status" value="1"/>
</dbReference>
<evidence type="ECO:0000259" key="17">
    <source>
        <dbReference type="PROSITE" id="PS51194"/>
    </source>
</evidence>
<dbReference type="Proteomes" id="UP000187406">
    <property type="component" value="Unassembled WGS sequence"/>
</dbReference>
<dbReference type="EMBL" id="BDDD01004271">
    <property type="protein sequence ID" value="GAV87340.1"/>
    <property type="molecule type" value="Genomic_DNA"/>
</dbReference>
<evidence type="ECO:0000256" key="14">
    <source>
        <dbReference type="RuleBase" id="RU000492"/>
    </source>
</evidence>
<feature type="compositionally biased region" description="Basic and acidic residues" evidence="15">
    <location>
        <begin position="42"/>
        <end position="56"/>
    </location>
</feature>
<dbReference type="AlphaFoldDB" id="A0A1Q3D4D8"/>
<evidence type="ECO:0000256" key="6">
    <source>
        <dbReference type="ARBA" id="ARBA00022741"/>
    </source>
</evidence>
<keyword evidence="20" id="KW-1185">Reference proteome</keyword>
<evidence type="ECO:0000256" key="11">
    <source>
        <dbReference type="ARBA" id="ARBA00023242"/>
    </source>
</evidence>
<evidence type="ECO:0000313" key="20">
    <source>
        <dbReference type="Proteomes" id="UP000187406"/>
    </source>
</evidence>
<feature type="domain" description="Helicase ATP-binding" evidence="16">
    <location>
        <begin position="158"/>
        <end position="335"/>
    </location>
</feature>
<dbReference type="PANTHER" id="PTHR47958">
    <property type="entry name" value="ATP-DEPENDENT RNA HELICASE DBP3"/>
    <property type="match status" value="1"/>
</dbReference>
<keyword evidence="7 14" id="KW-0378">Hydrolase</keyword>
<dbReference type="Pfam" id="PF00270">
    <property type="entry name" value="DEAD"/>
    <property type="match status" value="1"/>
</dbReference>
<reference evidence="20" key="1">
    <citation type="submission" date="2016-04" db="EMBL/GenBank/DDBJ databases">
        <title>Cephalotus genome sequencing.</title>
        <authorList>
            <person name="Fukushima K."/>
            <person name="Hasebe M."/>
            <person name="Fang X."/>
        </authorList>
    </citation>
    <scope>NUCLEOTIDE SEQUENCE [LARGE SCALE GENOMIC DNA]</scope>
    <source>
        <strain evidence="20">cv. St1</strain>
    </source>
</reference>
<dbReference type="InterPro" id="IPR001650">
    <property type="entry name" value="Helicase_C-like"/>
</dbReference>
<evidence type="ECO:0000256" key="15">
    <source>
        <dbReference type="SAM" id="MobiDB-lite"/>
    </source>
</evidence>
<dbReference type="SMART" id="SM00490">
    <property type="entry name" value="HELICc"/>
    <property type="match status" value="1"/>
</dbReference>
<comment type="function">
    <text evidence="12">ATP-dependent RNA helicase required for 60S ribosomal subunit synthesis. Involved in efficient pre-rRNA processing, predominantly at site A3, which is necessary for the normal formation of 25S and 5.8S rRNAs.</text>
</comment>
<dbReference type="CDD" id="cd00268">
    <property type="entry name" value="DEADc"/>
    <property type="match status" value="1"/>
</dbReference>
<keyword evidence="6 14" id="KW-0547">Nucleotide-binding</keyword>
<evidence type="ECO:0000259" key="16">
    <source>
        <dbReference type="PROSITE" id="PS51192"/>
    </source>
</evidence>
<accession>A0A1Q3D4D8</accession>
<keyword evidence="5" id="KW-0698">rRNA processing</keyword>
<dbReference type="InterPro" id="IPR000629">
    <property type="entry name" value="RNA-helicase_DEAD-box_CS"/>
</dbReference>
<keyword evidence="4" id="KW-0690">Ribosome biogenesis</keyword>
<evidence type="ECO:0000256" key="9">
    <source>
        <dbReference type="ARBA" id="ARBA00022840"/>
    </source>
</evidence>
<dbReference type="GO" id="GO:0003723">
    <property type="term" value="F:RNA binding"/>
    <property type="evidence" value="ECO:0007669"/>
    <property type="project" value="UniProtKB-KW"/>
</dbReference>
<feature type="region of interest" description="Disordered" evidence="15">
    <location>
        <begin position="1"/>
        <end position="97"/>
    </location>
</feature>
<evidence type="ECO:0000256" key="5">
    <source>
        <dbReference type="ARBA" id="ARBA00022552"/>
    </source>
</evidence>
<feature type="domain" description="Helicase C-terminal" evidence="17">
    <location>
        <begin position="367"/>
        <end position="511"/>
    </location>
</feature>
<evidence type="ECO:0000256" key="12">
    <source>
        <dbReference type="ARBA" id="ARBA00037449"/>
    </source>
</evidence>
<dbReference type="FunFam" id="3.40.50.300:FF:000008">
    <property type="entry name" value="ATP-dependent RNA helicase RhlB"/>
    <property type="match status" value="1"/>
</dbReference>
<dbReference type="PROSITE" id="PS51195">
    <property type="entry name" value="Q_MOTIF"/>
    <property type="match status" value="1"/>
</dbReference>
<keyword evidence="9 14" id="KW-0067">ATP-binding</keyword>
<dbReference type="PROSITE" id="PS51194">
    <property type="entry name" value="HELICASE_CTER"/>
    <property type="match status" value="1"/>
</dbReference>
<organism evidence="19 20">
    <name type="scientific">Cephalotus follicularis</name>
    <name type="common">Albany pitcher plant</name>
    <dbReference type="NCBI Taxonomy" id="3775"/>
    <lineage>
        <taxon>Eukaryota</taxon>
        <taxon>Viridiplantae</taxon>
        <taxon>Streptophyta</taxon>
        <taxon>Embryophyta</taxon>
        <taxon>Tracheophyta</taxon>
        <taxon>Spermatophyta</taxon>
        <taxon>Magnoliopsida</taxon>
        <taxon>eudicotyledons</taxon>
        <taxon>Gunneridae</taxon>
        <taxon>Pentapetalae</taxon>
        <taxon>rosids</taxon>
        <taxon>fabids</taxon>
        <taxon>Oxalidales</taxon>
        <taxon>Cephalotaceae</taxon>
        <taxon>Cephalotus</taxon>
    </lineage>
</organism>
<dbReference type="EC" id="3.6.4.13" evidence="3"/>
<comment type="similarity">
    <text evidence="2">Belongs to the DEAD box helicase family. DDX5/DBP2 subfamily.</text>
</comment>
<dbReference type="PROSITE" id="PS00039">
    <property type="entry name" value="DEAD_ATP_HELICASE"/>
    <property type="match status" value="1"/>
</dbReference>
<feature type="compositionally biased region" description="Basic residues" evidence="15">
    <location>
        <begin position="57"/>
        <end position="69"/>
    </location>
</feature>
<dbReference type="InterPro" id="IPR011545">
    <property type="entry name" value="DEAD/DEAH_box_helicase_dom"/>
</dbReference>
<dbReference type="InterPro" id="IPR027417">
    <property type="entry name" value="P-loop_NTPase"/>
</dbReference>
<dbReference type="Pfam" id="PF00271">
    <property type="entry name" value="Helicase_C"/>
    <property type="match status" value="1"/>
</dbReference>
<protein>
    <recommendedName>
        <fullName evidence="3">RNA helicase</fullName>
        <ecNumber evidence="3">3.6.4.13</ecNumber>
    </recommendedName>
</protein>
<comment type="subcellular location">
    <subcellularLocation>
        <location evidence="1">Nucleus</location>
        <location evidence="1">Nucleolus</location>
    </subcellularLocation>
</comment>
<evidence type="ECO:0000256" key="2">
    <source>
        <dbReference type="ARBA" id="ARBA00009334"/>
    </source>
</evidence>
<evidence type="ECO:0000256" key="4">
    <source>
        <dbReference type="ARBA" id="ARBA00022517"/>
    </source>
</evidence>
<dbReference type="GO" id="GO:0003724">
    <property type="term" value="F:RNA helicase activity"/>
    <property type="evidence" value="ECO:0007669"/>
    <property type="project" value="UniProtKB-EC"/>
</dbReference>
<evidence type="ECO:0000256" key="3">
    <source>
        <dbReference type="ARBA" id="ARBA00012552"/>
    </source>
</evidence>
<dbReference type="OrthoDB" id="196131at2759"/>
<feature type="domain" description="DEAD-box RNA helicase Q" evidence="18">
    <location>
        <begin position="129"/>
        <end position="155"/>
    </location>
</feature>
<dbReference type="InParanoid" id="A0A1Q3D4D8"/>
<dbReference type="InterPro" id="IPR044742">
    <property type="entry name" value="DEAD/DEAH_RhlB"/>
</dbReference>
<evidence type="ECO:0000256" key="10">
    <source>
        <dbReference type="ARBA" id="ARBA00022884"/>
    </source>
</evidence>
<comment type="caution">
    <text evidence="19">The sequence shown here is derived from an EMBL/GenBank/DDBJ whole genome shotgun (WGS) entry which is preliminary data.</text>
</comment>
<evidence type="ECO:0000256" key="13">
    <source>
        <dbReference type="PROSITE-ProRule" id="PRU00552"/>
    </source>
</evidence>
<evidence type="ECO:0000256" key="8">
    <source>
        <dbReference type="ARBA" id="ARBA00022806"/>
    </source>
</evidence>
<keyword evidence="10" id="KW-0694">RNA-binding</keyword>
<keyword evidence="11" id="KW-0539">Nucleus</keyword>